<feature type="chain" id="PRO_5037503830" evidence="3">
    <location>
        <begin position="17"/>
        <end position="150"/>
    </location>
</feature>
<accession>A0A922DQI9</accession>
<proteinExistence type="predicted"/>
<keyword evidence="2" id="KW-0812">Transmembrane</keyword>
<evidence type="ECO:0000256" key="3">
    <source>
        <dbReference type="SAM" id="SignalP"/>
    </source>
</evidence>
<keyword evidence="3" id="KW-0732">Signal</keyword>
<dbReference type="EMBL" id="CM031835">
    <property type="protein sequence ID" value="KAG6688834.1"/>
    <property type="molecule type" value="Genomic_DNA"/>
</dbReference>
<dbReference type="PANTHER" id="PTHR36595">
    <property type="entry name" value="TRANSMEMBRANE PROTEIN"/>
    <property type="match status" value="1"/>
</dbReference>
<organism evidence="4 5">
    <name type="scientific">Carya illinoinensis</name>
    <name type="common">Pecan</name>
    <dbReference type="NCBI Taxonomy" id="32201"/>
    <lineage>
        <taxon>Eukaryota</taxon>
        <taxon>Viridiplantae</taxon>
        <taxon>Streptophyta</taxon>
        <taxon>Embryophyta</taxon>
        <taxon>Tracheophyta</taxon>
        <taxon>Spermatophyta</taxon>
        <taxon>Magnoliopsida</taxon>
        <taxon>eudicotyledons</taxon>
        <taxon>Gunneridae</taxon>
        <taxon>Pentapetalae</taxon>
        <taxon>rosids</taxon>
        <taxon>fabids</taxon>
        <taxon>Fagales</taxon>
        <taxon>Juglandaceae</taxon>
        <taxon>Carya</taxon>
    </lineage>
</organism>
<sequence length="150" mass="17378">MTPLVLLMCLAAKLHGFSSSPLLLFSVFNIIIIAILVGNYRPSQKVDGAWSLFFPLNEEEEDMKYETGDHVEDQEEEDEDEEECFGASDGYVEDDDDDDTSDDDIFWQDEEEDDDCLNRRIESFIAKVNEEWRKERLRDLCTYNVVTSSI</sequence>
<reference evidence="4" key="1">
    <citation type="submission" date="2021-01" db="EMBL/GenBank/DDBJ databases">
        <authorList>
            <person name="Lovell J.T."/>
            <person name="Bentley N."/>
            <person name="Bhattarai G."/>
            <person name="Jenkins J.W."/>
            <person name="Sreedasyam A."/>
            <person name="Alarcon Y."/>
            <person name="Bock C."/>
            <person name="Boston L."/>
            <person name="Carlson J."/>
            <person name="Cervantes K."/>
            <person name="Clermont K."/>
            <person name="Krom N."/>
            <person name="Kubenka K."/>
            <person name="Mamidi S."/>
            <person name="Mattison C."/>
            <person name="Monteros M."/>
            <person name="Pisani C."/>
            <person name="Plott C."/>
            <person name="Rajasekar S."/>
            <person name="Rhein H.S."/>
            <person name="Rohla C."/>
            <person name="Song M."/>
            <person name="Hilaire R.S."/>
            <person name="Shu S."/>
            <person name="Wells L."/>
            <person name="Wang X."/>
            <person name="Webber J."/>
            <person name="Heerema R.J."/>
            <person name="Klein P."/>
            <person name="Conner P."/>
            <person name="Grauke L."/>
            <person name="Grimwood J."/>
            <person name="Schmutz J."/>
            <person name="Randall J.J."/>
        </authorList>
    </citation>
    <scope>NUCLEOTIDE SEQUENCE</scope>
    <source>
        <tissue evidence="4">Leaf</tissue>
    </source>
</reference>
<comment type="caution">
    <text evidence="4">The sequence shown here is derived from an EMBL/GenBank/DDBJ whole genome shotgun (WGS) entry which is preliminary data.</text>
</comment>
<gene>
    <name evidence="4" type="ORF">I3842_11G144800</name>
</gene>
<evidence type="ECO:0000313" key="4">
    <source>
        <dbReference type="EMBL" id="KAG6688834.1"/>
    </source>
</evidence>
<feature type="compositionally biased region" description="Acidic residues" evidence="1">
    <location>
        <begin position="72"/>
        <end position="84"/>
    </location>
</feature>
<feature type="transmembrane region" description="Helical" evidence="2">
    <location>
        <begin position="21"/>
        <end position="40"/>
    </location>
</feature>
<evidence type="ECO:0000256" key="2">
    <source>
        <dbReference type="SAM" id="Phobius"/>
    </source>
</evidence>
<feature type="signal peptide" evidence="3">
    <location>
        <begin position="1"/>
        <end position="16"/>
    </location>
</feature>
<feature type="region of interest" description="Disordered" evidence="1">
    <location>
        <begin position="63"/>
        <end position="111"/>
    </location>
</feature>
<feature type="compositionally biased region" description="Acidic residues" evidence="1">
    <location>
        <begin position="91"/>
        <end position="111"/>
    </location>
</feature>
<keyword evidence="2" id="KW-1133">Transmembrane helix</keyword>
<name>A0A922DQI9_CARIL</name>
<dbReference type="PANTHER" id="PTHR36595:SF3">
    <property type="entry name" value="TRANSMEMBRANE PROTEIN"/>
    <property type="match status" value="1"/>
</dbReference>
<dbReference type="Proteomes" id="UP000811246">
    <property type="component" value="Chromosome 11"/>
</dbReference>
<protein>
    <submittedName>
        <fullName evidence="4">Uncharacterized protein</fullName>
    </submittedName>
</protein>
<keyword evidence="2" id="KW-0472">Membrane</keyword>
<evidence type="ECO:0000256" key="1">
    <source>
        <dbReference type="SAM" id="MobiDB-lite"/>
    </source>
</evidence>
<evidence type="ECO:0000313" key="5">
    <source>
        <dbReference type="Proteomes" id="UP000811246"/>
    </source>
</evidence>
<dbReference type="AlphaFoldDB" id="A0A922DQI9"/>